<gene>
    <name evidence="1" type="ORF">BDR25DRAFT_375650</name>
</gene>
<organism evidence="1 2">
    <name type="scientific">Lindgomyces ingoldianus</name>
    <dbReference type="NCBI Taxonomy" id="673940"/>
    <lineage>
        <taxon>Eukaryota</taxon>
        <taxon>Fungi</taxon>
        <taxon>Dikarya</taxon>
        <taxon>Ascomycota</taxon>
        <taxon>Pezizomycotina</taxon>
        <taxon>Dothideomycetes</taxon>
        <taxon>Pleosporomycetidae</taxon>
        <taxon>Pleosporales</taxon>
        <taxon>Lindgomycetaceae</taxon>
        <taxon>Lindgomyces</taxon>
    </lineage>
</organism>
<sequence>MRLPTTLLALSVSLPLVSALPFPLSLFCRDLTFPIIHKRGLPGAVYICTERNFAGECGWVMPSTNCHIPGTGDDTPRSIGPDPGGFCILYEKATCKGNQVLTLRFPGADSAIPEFGGMKCFANGVGNMTQNLAGAASGAPGSGDARLAGGIVREMVEKGHPDGMIGLEKGVYY</sequence>
<dbReference type="Proteomes" id="UP000799755">
    <property type="component" value="Unassembled WGS sequence"/>
</dbReference>
<accession>A0ACB6RC19</accession>
<protein>
    <submittedName>
        <fullName evidence="1">Uncharacterized protein</fullName>
    </submittedName>
</protein>
<comment type="caution">
    <text evidence="1">The sequence shown here is derived from an EMBL/GenBank/DDBJ whole genome shotgun (WGS) entry which is preliminary data.</text>
</comment>
<dbReference type="EMBL" id="MU003494">
    <property type="protein sequence ID" value="KAF2476642.1"/>
    <property type="molecule type" value="Genomic_DNA"/>
</dbReference>
<evidence type="ECO:0000313" key="2">
    <source>
        <dbReference type="Proteomes" id="UP000799755"/>
    </source>
</evidence>
<reference evidence="1" key="1">
    <citation type="journal article" date="2020" name="Stud. Mycol.">
        <title>101 Dothideomycetes genomes: a test case for predicting lifestyles and emergence of pathogens.</title>
        <authorList>
            <person name="Haridas S."/>
            <person name="Albert R."/>
            <person name="Binder M."/>
            <person name="Bloem J."/>
            <person name="Labutti K."/>
            <person name="Salamov A."/>
            <person name="Andreopoulos B."/>
            <person name="Baker S."/>
            <person name="Barry K."/>
            <person name="Bills G."/>
            <person name="Bluhm B."/>
            <person name="Cannon C."/>
            <person name="Castanera R."/>
            <person name="Culley D."/>
            <person name="Daum C."/>
            <person name="Ezra D."/>
            <person name="Gonzalez J."/>
            <person name="Henrissat B."/>
            <person name="Kuo A."/>
            <person name="Liang C."/>
            <person name="Lipzen A."/>
            <person name="Lutzoni F."/>
            <person name="Magnuson J."/>
            <person name="Mondo S."/>
            <person name="Nolan M."/>
            <person name="Ohm R."/>
            <person name="Pangilinan J."/>
            <person name="Park H.-J."/>
            <person name="Ramirez L."/>
            <person name="Alfaro M."/>
            <person name="Sun H."/>
            <person name="Tritt A."/>
            <person name="Yoshinaga Y."/>
            <person name="Zwiers L.-H."/>
            <person name="Turgeon B."/>
            <person name="Goodwin S."/>
            <person name="Spatafora J."/>
            <person name="Crous P."/>
            <person name="Grigoriev I."/>
        </authorList>
    </citation>
    <scope>NUCLEOTIDE SEQUENCE</scope>
    <source>
        <strain evidence="1">ATCC 200398</strain>
    </source>
</reference>
<name>A0ACB6RC19_9PLEO</name>
<proteinExistence type="predicted"/>
<evidence type="ECO:0000313" key="1">
    <source>
        <dbReference type="EMBL" id="KAF2476642.1"/>
    </source>
</evidence>
<keyword evidence="2" id="KW-1185">Reference proteome</keyword>